<feature type="compositionally biased region" description="Low complexity" evidence="1">
    <location>
        <begin position="178"/>
        <end position="194"/>
    </location>
</feature>
<feature type="compositionally biased region" description="Acidic residues" evidence="1">
    <location>
        <begin position="195"/>
        <end position="210"/>
    </location>
</feature>
<evidence type="ECO:0000256" key="1">
    <source>
        <dbReference type="SAM" id="MobiDB-lite"/>
    </source>
</evidence>
<dbReference type="AlphaFoldDB" id="A0AAD6NKW5"/>
<sequence length="294" mass="30878">MAQKRKSVAPTPEPSTKRFRTRSERSATVPPETMPGSPAESSVDSSVESSDESPIMSPIGSPKKATESKSKKSTASKKSIASKNSTASSKASKKSAATSKSSKISTALRTTTKKAAAATTPAPGKQIEGVFSRAKTLAKDGLKYPPDFAVASKKAQRRIVTNHLTPTDQARAARKAQKAAGTTVTKTGKGSGTADDNDDAGAGGDSEDDNTPTPATRKKGSSAAKDANDDDSTESDSDDDKDKRPIGKNGRRPRRTEAQLLVMYARQLPSIGKLRYSSKVTRSGKRFGGPFKSA</sequence>
<feature type="region of interest" description="Disordered" evidence="1">
    <location>
        <begin position="1"/>
        <end position="125"/>
    </location>
</feature>
<protein>
    <submittedName>
        <fullName evidence="2">Uncharacterized protein</fullName>
    </submittedName>
</protein>
<evidence type="ECO:0000313" key="3">
    <source>
        <dbReference type="Proteomes" id="UP001221413"/>
    </source>
</evidence>
<reference evidence="2" key="1">
    <citation type="submission" date="2023-01" db="EMBL/GenBank/DDBJ databases">
        <title>The chitinases involved in constricting ring structure development in the nematode-trapping fungus Drechslerella dactyloides.</title>
        <authorList>
            <person name="Wang R."/>
            <person name="Zhang L."/>
            <person name="Tang P."/>
            <person name="Li S."/>
            <person name="Liang L."/>
        </authorList>
    </citation>
    <scope>NUCLEOTIDE SEQUENCE</scope>
    <source>
        <strain evidence="2">YMF1.00031</strain>
    </source>
</reference>
<accession>A0AAD6NKW5</accession>
<gene>
    <name evidence="2" type="ORF">Dda_1732</name>
</gene>
<feature type="compositionally biased region" description="Low complexity" evidence="1">
    <location>
        <begin position="76"/>
        <end position="107"/>
    </location>
</feature>
<organism evidence="2 3">
    <name type="scientific">Drechslerella dactyloides</name>
    <name type="common">Nematode-trapping fungus</name>
    <name type="synonym">Arthrobotrys dactyloides</name>
    <dbReference type="NCBI Taxonomy" id="74499"/>
    <lineage>
        <taxon>Eukaryota</taxon>
        <taxon>Fungi</taxon>
        <taxon>Dikarya</taxon>
        <taxon>Ascomycota</taxon>
        <taxon>Pezizomycotina</taxon>
        <taxon>Orbiliomycetes</taxon>
        <taxon>Orbiliales</taxon>
        <taxon>Orbiliaceae</taxon>
        <taxon>Drechslerella</taxon>
    </lineage>
</organism>
<comment type="caution">
    <text evidence="2">The sequence shown here is derived from an EMBL/GenBank/DDBJ whole genome shotgun (WGS) entry which is preliminary data.</text>
</comment>
<dbReference type="Proteomes" id="UP001221413">
    <property type="component" value="Unassembled WGS sequence"/>
</dbReference>
<name>A0AAD6NKW5_DREDA</name>
<feature type="region of interest" description="Disordered" evidence="1">
    <location>
        <begin position="140"/>
        <end position="259"/>
    </location>
</feature>
<proteinExistence type="predicted"/>
<feature type="compositionally biased region" description="Acidic residues" evidence="1">
    <location>
        <begin position="228"/>
        <end position="239"/>
    </location>
</feature>
<feature type="compositionally biased region" description="Low complexity" evidence="1">
    <location>
        <begin position="113"/>
        <end position="123"/>
    </location>
</feature>
<dbReference type="EMBL" id="JAQGDS010000002">
    <property type="protein sequence ID" value="KAJ6263171.1"/>
    <property type="molecule type" value="Genomic_DNA"/>
</dbReference>
<keyword evidence="3" id="KW-1185">Reference proteome</keyword>
<evidence type="ECO:0000313" key="2">
    <source>
        <dbReference type="EMBL" id="KAJ6263171.1"/>
    </source>
</evidence>